<proteinExistence type="predicted"/>
<sequence length="93" mass="10507">MVYFTDTLEKSGAKISVARDSEDDAQLHSRIHSFMFLPSASFFPQRAAGVSNCRFNPLVWWLMNHEARRAKITLLGLHHHGHAGKTHRLAAPL</sequence>
<accession>A0A0C2SLM2</accession>
<dbReference type="HOGENOM" id="CLU_2399211_0_0_1"/>
<protein>
    <submittedName>
        <fullName evidence="1">Uncharacterized protein</fullName>
    </submittedName>
</protein>
<gene>
    <name evidence="1" type="ORF">M378DRAFT_163775</name>
</gene>
<dbReference type="Proteomes" id="UP000054549">
    <property type="component" value="Unassembled WGS sequence"/>
</dbReference>
<reference evidence="1 2" key="1">
    <citation type="submission" date="2014-04" db="EMBL/GenBank/DDBJ databases">
        <title>Evolutionary Origins and Diversification of the Mycorrhizal Mutualists.</title>
        <authorList>
            <consortium name="DOE Joint Genome Institute"/>
            <consortium name="Mycorrhizal Genomics Consortium"/>
            <person name="Kohler A."/>
            <person name="Kuo A."/>
            <person name="Nagy L.G."/>
            <person name="Floudas D."/>
            <person name="Copeland A."/>
            <person name="Barry K.W."/>
            <person name="Cichocki N."/>
            <person name="Veneault-Fourrey C."/>
            <person name="LaButti K."/>
            <person name="Lindquist E.A."/>
            <person name="Lipzen A."/>
            <person name="Lundell T."/>
            <person name="Morin E."/>
            <person name="Murat C."/>
            <person name="Riley R."/>
            <person name="Ohm R."/>
            <person name="Sun H."/>
            <person name="Tunlid A."/>
            <person name="Henrissat B."/>
            <person name="Grigoriev I.V."/>
            <person name="Hibbett D.S."/>
            <person name="Martin F."/>
        </authorList>
    </citation>
    <scope>NUCLEOTIDE SEQUENCE [LARGE SCALE GENOMIC DNA]</scope>
    <source>
        <strain evidence="1 2">Koide BX008</strain>
    </source>
</reference>
<dbReference type="InParanoid" id="A0A0C2SLM2"/>
<dbReference type="AlphaFoldDB" id="A0A0C2SLM2"/>
<keyword evidence="2" id="KW-1185">Reference proteome</keyword>
<dbReference type="EMBL" id="KN818253">
    <property type="protein sequence ID" value="KIL64055.1"/>
    <property type="molecule type" value="Genomic_DNA"/>
</dbReference>
<evidence type="ECO:0000313" key="1">
    <source>
        <dbReference type="EMBL" id="KIL64055.1"/>
    </source>
</evidence>
<name>A0A0C2SLM2_AMAMK</name>
<evidence type="ECO:0000313" key="2">
    <source>
        <dbReference type="Proteomes" id="UP000054549"/>
    </source>
</evidence>
<organism evidence="1 2">
    <name type="scientific">Amanita muscaria (strain Koide BX008)</name>
    <dbReference type="NCBI Taxonomy" id="946122"/>
    <lineage>
        <taxon>Eukaryota</taxon>
        <taxon>Fungi</taxon>
        <taxon>Dikarya</taxon>
        <taxon>Basidiomycota</taxon>
        <taxon>Agaricomycotina</taxon>
        <taxon>Agaricomycetes</taxon>
        <taxon>Agaricomycetidae</taxon>
        <taxon>Agaricales</taxon>
        <taxon>Pluteineae</taxon>
        <taxon>Amanitaceae</taxon>
        <taxon>Amanita</taxon>
    </lineage>
</organism>